<feature type="region of interest" description="Disordered" evidence="3">
    <location>
        <begin position="757"/>
        <end position="778"/>
    </location>
</feature>
<dbReference type="Pfam" id="PF00076">
    <property type="entry name" value="RRM_1"/>
    <property type="match status" value="1"/>
</dbReference>
<accession>A0AAD6MQF5</accession>
<gene>
    <name evidence="5" type="ORF">N7493_011909</name>
</gene>
<keyword evidence="6" id="KW-1185">Reference proteome</keyword>
<dbReference type="InterPro" id="IPR052462">
    <property type="entry name" value="SLIRP/GR-RBP-like"/>
</dbReference>
<dbReference type="InterPro" id="IPR000504">
    <property type="entry name" value="RRM_dom"/>
</dbReference>
<feature type="region of interest" description="Disordered" evidence="3">
    <location>
        <begin position="877"/>
        <end position="912"/>
    </location>
</feature>
<feature type="compositionally biased region" description="Polar residues" evidence="3">
    <location>
        <begin position="797"/>
        <end position="807"/>
    </location>
</feature>
<dbReference type="EMBL" id="JAQJAN010000023">
    <property type="protein sequence ID" value="KAJ5703520.1"/>
    <property type="molecule type" value="Genomic_DNA"/>
</dbReference>
<dbReference type="Proteomes" id="UP001215712">
    <property type="component" value="Unassembled WGS sequence"/>
</dbReference>
<protein>
    <recommendedName>
        <fullName evidence="4">RRM domain-containing protein</fullName>
    </recommendedName>
</protein>
<comment type="caution">
    <text evidence="5">The sequence shown here is derived from an EMBL/GenBank/DDBJ whole genome shotgun (WGS) entry which is preliminary data.</text>
</comment>
<dbReference type="PROSITE" id="PS50102">
    <property type="entry name" value="RRM"/>
    <property type="match status" value="1"/>
</dbReference>
<feature type="region of interest" description="Disordered" evidence="3">
    <location>
        <begin position="711"/>
        <end position="732"/>
    </location>
</feature>
<organism evidence="5 6">
    <name type="scientific">Penicillium malachiteum</name>
    <dbReference type="NCBI Taxonomy" id="1324776"/>
    <lineage>
        <taxon>Eukaryota</taxon>
        <taxon>Fungi</taxon>
        <taxon>Dikarya</taxon>
        <taxon>Ascomycota</taxon>
        <taxon>Pezizomycotina</taxon>
        <taxon>Eurotiomycetes</taxon>
        <taxon>Eurotiomycetidae</taxon>
        <taxon>Eurotiales</taxon>
        <taxon>Aspergillaceae</taxon>
        <taxon>Penicillium</taxon>
    </lineage>
</organism>
<evidence type="ECO:0000313" key="6">
    <source>
        <dbReference type="Proteomes" id="UP001215712"/>
    </source>
</evidence>
<dbReference type="PANTHER" id="PTHR48027">
    <property type="entry name" value="HETEROGENEOUS NUCLEAR RIBONUCLEOPROTEIN 87F-RELATED"/>
    <property type="match status" value="1"/>
</dbReference>
<dbReference type="AlphaFoldDB" id="A0AAD6MQF5"/>
<dbReference type="SUPFAM" id="SSF54928">
    <property type="entry name" value="RNA-binding domain, RBD"/>
    <property type="match status" value="1"/>
</dbReference>
<feature type="region of interest" description="Disordered" evidence="3">
    <location>
        <begin position="795"/>
        <end position="862"/>
    </location>
</feature>
<feature type="compositionally biased region" description="Low complexity" evidence="3">
    <location>
        <begin position="13"/>
        <end position="28"/>
    </location>
</feature>
<dbReference type="Gene3D" id="3.30.70.330">
    <property type="match status" value="1"/>
</dbReference>
<evidence type="ECO:0000256" key="2">
    <source>
        <dbReference type="PROSITE-ProRule" id="PRU00176"/>
    </source>
</evidence>
<sequence length="970" mass="106069">MLKPFQIRDLHGSSPSNPEEPSSSQGVVQISSSDYDDLASTHPRARLTYIDDDDGDQITVGSSLELSERLDDPVDIAPQLTSVRISDDTHVPMHIFDIRRSNSVTELWRQFEAQTSNATEVPVSRNDTLAVLEPSANTVDQLRYEEPISAQTSASAIPEADSQPLLAAFEAELASLLGSTEEPPERAPQSEPRHAAEGVNLEELPTIVADLASQILRHMSSGANMVQSELRTRLPELQRQVNDAQRHLPENMGSWLQSLLTSLETHVKTVLNNLPENRRQWADNGRQWAEEAIHAGRPVAENAAEGLRTMASELNEVGRTLFAAFEHEFGRPTSQQTNSTSEGTTSGEPSSSHPAVPPVVNNENSAPVNPETDTVAPDMRQETMPRCDQPPAPGLGGSNYAPIPIPGNVNRGPEMRYPLPALPSAMPYIPRRNPHLSGHYRPSYPQVPPPSRFMRPPNMNNWYPPLRVPPPTDLSHGHPTPPTFSQLSQWNLYPKMPYLGPNSGSNNVDAASRTPSSESMPTHKDAQVEGSENRTLFIGNVGFNVTERTVKDVFASKGFIVDVDLPLDAVSGKHAGFGYLHFPSIHPALAAMNALQGAHIDGHAINLELSDTAPIGDINSQGATFNTSQPSQSNTPKEVTNFSEWKHKQNASVKRRKSVSFKEPLQVHPEPVPSESQDAEPGTGQATDVAQSSPLIDLSVDESIATPQPLLQSGSESYWRTPGASANPESSVNLNPELEMSRFPPVSQLEAQLLAKQRKHDPESANHSGALGSPFHAQTQPLLPTEIPYVPYRSGPESLQRSRTISHADSRGNYADSGTSLRRAKTFTSDPSWNELPSHSRHFAEAPSASRLRRRASERQSLRPARELDTWARLDRRERERSRPASRHSIPGSFPVEDSPSPPLDTSVSSAEASEIERCVSSLIDMGYGTTKNGGRARMAIYAAASNGSLLDAIEMIEEERKVYASHGQE</sequence>
<reference evidence="5" key="1">
    <citation type="journal article" date="2023" name="IMA Fungus">
        <title>Comparative genomic study of the Penicillium genus elucidates a diverse pangenome and 15 lateral gene transfer events.</title>
        <authorList>
            <person name="Petersen C."/>
            <person name="Sorensen T."/>
            <person name="Nielsen M.R."/>
            <person name="Sondergaard T.E."/>
            <person name="Sorensen J.L."/>
            <person name="Fitzpatrick D.A."/>
            <person name="Frisvad J.C."/>
            <person name="Nielsen K.L."/>
        </authorList>
    </citation>
    <scope>NUCLEOTIDE SEQUENCE</scope>
    <source>
        <strain evidence="5">IBT 17514</strain>
    </source>
</reference>
<proteinExistence type="predicted"/>
<dbReference type="GO" id="GO:0003723">
    <property type="term" value="F:RNA binding"/>
    <property type="evidence" value="ECO:0007669"/>
    <property type="project" value="UniProtKB-UniRule"/>
</dbReference>
<name>A0AAD6MQF5_9EURO</name>
<reference evidence="5" key="2">
    <citation type="submission" date="2023-01" db="EMBL/GenBank/DDBJ databases">
        <authorList>
            <person name="Petersen C."/>
        </authorList>
    </citation>
    <scope>NUCLEOTIDE SEQUENCE</scope>
    <source>
        <strain evidence="5">IBT 17514</strain>
    </source>
</reference>
<feature type="region of interest" description="Disordered" evidence="3">
    <location>
        <begin position="1"/>
        <end position="28"/>
    </location>
</feature>
<feature type="domain" description="RRM" evidence="4">
    <location>
        <begin position="534"/>
        <end position="612"/>
    </location>
</feature>
<feature type="compositionally biased region" description="Basic and acidic residues" evidence="3">
    <location>
        <begin position="1"/>
        <end position="11"/>
    </location>
</feature>
<evidence type="ECO:0000256" key="1">
    <source>
        <dbReference type="ARBA" id="ARBA00022884"/>
    </source>
</evidence>
<keyword evidence="1 2" id="KW-0694">RNA-binding</keyword>
<feature type="region of interest" description="Disordered" evidence="3">
    <location>
        <begin position="501"/>
        <end position="529"/>
    </location>
</feature>
<dbReference type="InterPro" id="IPR012677">
    <property type="entry name" value="Nucleotide-bd_a/b_plait_sf"/>
</dbReference>
<feature type="region of interest" description="Disordered" evidence="3">
    <location>
        <begin position="618"/>
        <end position="689"/>
    </location>
</feature>
<feature type="compositionally biased region" description="Polar residues" evidence="3">
    <location>
        <begin position="816"/>
        <end position="837"/>
    </location>
</feature>
<feature type="compositionally biased region" description="Polar residues" evidence="3">
    <location>
        <begin position="502"/>
        <end position="520"/>
    </location>
</feature>
<feature type="compositionally biased region" description="Low complexity" evidence="3">
    <location>
        <begin position="333"/>
        <end position="360"/>
    </location>
</feature>
<dbReference type="InterPro" id="IPR035979">
    <property type="entry name" value="RBD_domain_sf"/>
</dbReference>
<evidence type="ECO:0000313" key="5">
    <source>
        <dbReference type="EMBL" id="KAJ5703520.1"/>
    </source>
</evidence>
<evidence type="ECO:0000259" key="4">
    <source>
        <dbReference type="PROSITE" id="PS50102"/>
    </source>
</evidence>
<dbReference type="CDD" id="cd00590">
    <property type="entry name" value="RRM_SF"/>
    <property type="match status" value="1"/>
</dbReference>
<feature type="compositionally biased region" description="Polar residues" evidence="3">
    <location>
        <begin position="618"/>
        <end position="643"/>
    </location>
</feature>
<dbReference type="SMART" id="SM00360">
    <property type="entry name" value="RRM"/>
    <property type="match status" value="1"/>
</dbReference>
<evidence type="ECO:0000256" key="3">
    <source>
        <dbReference type="SAM" id="MobiDB-lite"/>
    </source>
</evidence>
<feature type="region of interest" description="Disordered" evidence="3">
    <location>
        <begin position="329"/>
        <end position="407"/>
    </location>
</feature>